<evidence type="ECO:0000313" key="3">
    <source>
        <dbReference type="Proteomes" id="UP000095759"/>
    </source>
</evidence>
<gene>
    <name evidence="2" type="ORF">AS594_33040</name>
</gene>
<feature type="region of interest" description="Disordered" evidence="1">
    <location>
        <begin position="120"/>
        <end position="139"/>
    </location>
</feature>
<name>A0A1E5PGG7_9ACTN</name>
<evidence type="ECO:0000256" key="1">
    <source>
        <dbReference type="SAM" id="MobiDB-lite"/>
    </source>
</evidence>
<dbReference type="RefSeq" id="WP_069774977.1">
    <property type="nucleotide sequence ID" value="NZ_MEHI01000001.1"/>
</dbReference>
<evidence type="ECO:0000313" key="2">
    <source>
        <dbReference type="EMBL" id="OEJ28585.1"/>
    </source>
</evidence>
<sequence length="179" mass="20076">MLFPKNQKWRKIKLERIRIYDIDGGIDGPGVRTLAISGHVTIRRGRDTHVVWQRDAKNPETVTESFTEGANTVECVDLTATGSMERTDDFTTDHAPYIVEAHITAHTRYKGTYDIIRKSSREYHPDGTPTSSILASEDSDGEARVAIPVWYGPGLSPAQEKFVSMIPAGGYRHMRPTPY</sequence>
<dbReference type="AlphaFoldDB" id="A0A1E5PGG7"/>
<dbReference type="Proteomes" id="UP000095759">
    <property type="component" value="Unassembled WGS sequence"/>
</dbReference>
<proteinExistence type="predicted"/>
<comment type="caution">
    <text evidence="2">The sequence shown here is derived from an EMBL/GenBank/DDBJ whole genome shotgun (WGS) entry which is preliminary data.</text>
</comment>
<keyword evidence="3" id="KW-1185">Reference proteome</keyword>
<dbReference type="EMBL" id="MEHJ01000001">
    <property type="protein sequence ID" value="OEJ28585.1"/>
    <property type="molecule type" value="Genomic_DNA"/>
</dbReference>
<reference evidence="2 3" key="1">
    <citation type="submission" date="2016-08" db="EMBL/GenBank/DDBJ databases">
        <title>Complete genome sequence of Streptomyces agglomeratus strain 6-3-2, a novel anti-MRSA actinomycete isolated from Wuli of Tebit, China.</title>
        <authorList>
            <person name="Chen X."/>
        </authorList>
    </citation>
    <scope>NUCLEOTIDE SEQUENCE [LARGE SCALE GENOMIC DNA]</scope>
    <source>
        <strain evidence="2 3">6-3-2</strain>
    </source>
</reference>
<organism evidence="2 3">
    <name type="scientific">Streptomyces agglomeratus</name>
    <dbReference type="NCBI Taxonomy" id="285458"/>
    <lineage>
        <taxon>Bacteria</taxon>
        <taxon>Bacillati</taxon>
        <taxon>Actinomycetota</taxon>
        <taxon>Actinomycetes</taxon>
        <taxon>Kitasatosporales</taxon>
        <taxon>Streptomycetaceae</taxon>
        <taxon>Streptomyces</taxon>
    </lineage>
</organism>
<protein>
    <submittedName>
        <fullName evidence="2">Uncharacterized protein</fullName>
    </submittedName>
</protein>
<accession>A0A1E5PGG7</accession>